<gene>
    <name evidence="5" type="primary">cheB</name>
    <name evidence="10" type="ordered locus">Caul_3303</name>
</gene>
<dbReference type="eggNOG" id="COG2201">
    <property type="taxonomic scope" value="Bacteria"/>
</dbReference>
<dbReference type="AlphaFoldDB" id="B0T3W6"/>
<feature type="modified residue" description="4-aspartylphosphate" evidence="5 7">
    <location>
        <position position="53"/>
    </location>
</feature>
<dbReference type="GO" id="GO:0005737">
    <property type="term" value="C:cytoplasm"/>
    <property type="evidence" value="ECO:0007669"/>
    <property type="project" value="UniProtKB-SubCell"/>
</dbReference>
<dbReference type="InterPro" id="IPR000673">
    <property type="entry name" value="Sig_transdc_resp-reg_Me-estase"/>
</dbReference>
<dbReference type="GO" id="GO:0000156">
    <property type="term" value="F:phosphorelay response regulator activity"/>
    <property type="evidence" value="ECO:0007669"/>
    <property type="project" value="InterPro"/>
</dbReference>
<dbReference type="EC" id="3.5.1.44" evidence="5"/>
<accession>B0T3W6</accession>
<comment type="catalytic activity">
    <reaction evidence="5">
        <text>L-glutaminyl-[protein] + H2O = L-glutamyl-[protein] + NH4(+)</text>
        <dbReference type="Rhea" id="RHEA:16441"/>
        <dbReference type="Rhea" id="RHEA-COMP:10207"/>
        <dbReference type="Rhea" id="RHEA-COMP:10208"/>
        <dbReference type="ChEBI" id="CHEBI:15377"/>
        <dbReference type="ChEBI" id="CHEBI:28938"/>
        <dbReference type="ChEBI" id="CHEBI:29973"/>
        <dbReference type="ChEBI" id="CHEBI:30011"/>
        <dbReference type="EC" id="3.5.1.44"/>
    </reaction>
</comment>
<dbReference type="InterPro" id="IPR008248">
    <property type="entry name" value="CheB-like"/>
</dbReference>
<dbReference type="Pfam" id="PF00072">
    <property type="entry name" value="Response_reg"/>
    <property type="match status" value="1"/>
</dbReference>
<feature type="active site" evidence="5 6">
    <location>
        <position position="308"/>
    </location>
</feature>
<proteinExistence type="inferred from homology"/>
<evidence type="ECO:0000313" key="10">
    <source>
        <dbReference type="EMBL" id="ABZ72430.1"/>
    </source>
</evidence>
<evidence type="ECO:0000256" key="6">
    <source>
        <dbReference type="PROSITE-ProRule" id="PRU00050"/>
    </source>
</evidence>
<comment type="PTM">
    <text evidence="5">Phosphorylated by CheA. Phosphorylation of the N-terminal regulatory domain activates the methylesterase activity.</text>
</comment>
<dbReference type="Pfam" id="PF01339">
    <property type="entry name" value="CheB_methylest"/>
    <property type="match status" value="1"/>
</dbReference>
<comment type="subcellular location">
    <subcellularLocation>
        <location evidence="5">Cytoplasm</location>
    </subcellularLocation>
</comment>
<dbReference type="GO" id="GO:0008984">
    <property type="term" value="F:protein-glutamate methylesterase activity"/>
    <property type="evidence" value="ECO:0007669"/>
    <property type="project" value="UniProtKB-UniRule"/>
</dbReference>
<comment type="similarity">
    <text evidence="5">Belongs to the CheB family.</text>
</comment>
<feature type="active site" evidence="5 6">
    <location>
        <position position="184"/>
    </location>
</feature>
<keyword evidence="5 7" id="KW-0597">Phosphoprotein</keyword>
<dbReference type="NCBIfam" id="NF001965">
    <property type="entry name" value="PRK00742.1"/>
    <property type="match status" value="1"/>
</dbReference>
<feature type="active site" evidence="5 6">
    <location>
        <position position="211"/>
    </location>
</feature>
<dbReference type="SUPFAM" id="SSF52738">
    <property type="entry name" value="Methylesterase CheB, C-terminal domain"/>
    <property type="match status" value="1"/>
</dbReference>
<dbReference type="InterPro" id="IPR001789">
    <property type="entry name" value="Sig_transdc_resp-reg_receiver"/>
</dbReference>
<evidence type="ECO:0000259" key="8">
    <source>
        <dbReference type="PROSITE" id="PS50110"/>
    </source>
</evidence>
<dbReference type="KEGG" id="cak:Caul_3303"/>
<dbReference type="InterPro" id="IPR011006">
    <property type="entry name" value="CheY-like_superfamily"/>
</dbReference>
<comment type="domain">
    <text evidence="5">Contains a C-terminal catalytic domain, and an N-terminal region which modulates catalytic activity.</text>
</comment>
<dbReference type="PANTHER" id="PTHR42872:SF6">
    <property type="entry name" value="PROTEIN-GLUTAMATE METHYLESTERASE_PROTEIN-GLUTAMINE GLUTAMINASE"/>
    <property type="match status" value="1"/>
</dbReference>
<dbReference type="HAMAP" id="MF_00099">
    <property type="entry name" value="CheB_chemtxs"/>
    <property type="match status" value="1"/>
</dbReference>
<dbReference type="CDD" id="cd16432">
    <property type="entry name" value="CheB_Rec"/>
    <property type="match status" value="1"/>
</dbReference>
<dbReference type="OrthoDB" id="9793421at2"/>
<keyword evidence="2 5" id="KW-0145">Chemotaxis</keyword>
<dbReference type="PIRSF" id="PIRSF000876">
    <property type="entry name" value="RR_chemtxs_CheB"/>
    <property type="match status" value="1"/>
</dbReference>
<dbReference type="GO" id="GO:0006935">
    <property type="term" value="P:chemotaxis"/>
    <property type="evidence" value="ECO:0007669"/>
    <property type="project" value="UniProtKB-UniRule"/>
</dbReference>
<dbReference type="Gene3D" id="3.40.50.180">
    <property type="entry name" value="Methylesterase CheB, C-terminal domain"/>
    <property type="match status" value="1"/>
</dbReference>
<dbReference type="GO" id="GO:0050568">
    <property type="term" value="F:protein-glutamine glutaminase activity"/>
    <property type="evidence" value="ECO:0007669"/>
    <property type="project" value="UniProtKB-UniRule"/>
</dbReference>
<evidence type="ECO:0000256" key="3">
    <source>
        <dbReference type="ARBA" id="ARBA00022801"/>
    </source>
</evidence>
<evidence type="ECO:0000256" key="1">
    <source>
        <dbReference type="ARBA" id="ARBA00022490"/>
    </source>
</evidence>
<evidence type="ECO:0000259" key="9">
    <source>
        <dbReference type="PROSITE" id="PS50122"/>
    </source>
</evidence>
<comment type="function">
    <text evidence="5">Involved in chemotaxis. Part of a chemotaxis signal transduction system that modulates chemotaxis in response to various stimuli. Catalyzes the demethylation of specific methylglutamate residues introduced into the chemoreceptors (methyl-accepting chemotaxis proteins or MCP) by CheR. Also mediates the irreversible deamidation of specific glutamine residues to glutamic acid.</text>
</comment>
<evidence type="ECO:0000256" key="4">
    <source>
        <dbReference type="ARBA" id="ARBA00048267"/>
    </source>
</evidence>
<evidence type="ECO:0000256" key="2">
    <source>
        <dbReference type="ARBA" id="ARBA00022500"/>
    </source>
</evidence>
<name>B0T3W6_CAUSK</name>
<dbReference type="InterPro" id="IPR035909">
    <property type="entry name" value="CheB_C"/>
</dbReference>
<dbReference type="EMBL" id="CP000927">
    <property type="protein sequence ID" value="ABZ72430.1"/>
    <property type="molecule type" value="Genomic_DNA"/>
</dbReference>
<dbReference type="Gene3D" id="3.40.50.2300">
    <property type="match status" value="1"/>
</dbReference>
<keyword evidence="3 5" id="KW-0378">Hydrolase</keyword>
<dbReference type="PANTHER" id="PTHR42872">
    <property type="entry name" value="PROTEIN-GLUTAMATE METHYLESTERASE/PROTEIN-GLUTAMINE GLUTAMINASE"/>
    <property type="match status" value="1"/>
</dbReference>
<dbReference type="EC" id="3.1.1.61" evidence="5"/>
<evidence type="ECO:0000256" key="7">
    <source>
        <dbReference type="PROSITE-ProRule" id="PRU00169"/>
    </source>
</evidence>
<feature type="domain" description="CheB-type methylesterase" evidence="9">
    <location>
        <begin position="169"/>
        <end position="366"/>
    </location>
</feature>
<dbReference type="SMART" id="SM00448">
    <property type="entry name" value="REC"/>
    <property type="match status" value="1"/>
</dbReference>
<evidence type="ECO:0000256" key="5">
    <source>
        <dbReference type="HAMAP-Rule" id="MF_00099"/>
    </source>
</evidence>
<dbReference type="PROSITE" id="PS50122">
    <property type="entry name" value="CHEB"/>
    <property type="match status" value="1"/>
</dbReference>
<keyword evidence="1 5" id="KW-0963">Cytoplasm</keyword>
<feature type="domain" description="Response regulatory" evidence="8">
    <location>
        <begin position="3"/>
        <end position="119"/>
    </location>
</feature>
<reference evidence="10" key="1">
    <citation type="submission" date="2008-01" db="EMBL/GenBank/DDBJ databases">
        <title>Complete sequence of chromosome of Caulobacter sp. K31.</title>
        <authorList>
            <consortium name="US DOE Joint Genome Institute"/>
            <person name="Copeland A."/>
            <person name="Lucas S."/>
            <person name="Lapidus A."/>
            <person name="Barry K."/>
            <person name="Glavina del Rio T."/>
            <person name="Dalin E."/>
            <person name="Tice H."/>
            <person name="Pitluck S."/>
            <person name="Bruce D."/>
            <person name="Goodwin L."/>
            <person name="Thompson L.S."/>
            <person name="Brettin T."/>
            <person name="Detter J.C."/>
            <person name="Han C."/>
            <person name="Schmutz J."/>
            <person name="Larimer F."/>
            <person name="Land M."/>
            <person name="Hauser L."/>
            <person name="Kyrpides N."/>
            <person name="Kim E."/>
            <person name="Stephens C."/>
            <person name="Richardson P."/>
        </authorList>
    </citation>
    <scope>NUCLEOTIDE SEQUENCE [LARGE SCALE GENOMIC DNA]</scope>
    <source>
        <strain evidence="10">K31</strain>
    </source>
</reference>
<organism evidence="10">
    <name type="scientific">Caulobacter sp. (strain K31)</name>
    <dbReference type="NCBI Taxonomy" id="366602"/>
    <lineage>
        <taxon>Bacteria</taxon>
        <taxon>Pseudomonadati</taxon>
        <taxon>Pseudomonadota</taxon>
        <taxon>Alphaproteobacteria</taxon>
        <taxon>Caulobacterales</taxon>
        <taxon>Caulobacteraceae</taxon>
        <taxon>Caulobacter</taxon>
    </lineage>
</organism>
<dbReference type="HOGENOM" id="CLU_000445_51_0_5"/>
<sequence>MTRLLIVDDSALMRRVLGDVFQNEPGFEVAFARDGVEALAQVHAFRPDVITLDVQMPRMDGLSCLDRIMVERPCPVVMVSSLTAEGADATLEALELGAVDFVAKPDGAVSLAIDDFGPILVEKVVTAAASRLRRSHRLAERLRARHGAIATSPPAPPQPRGKPAAAWKPRPAGMPPGLVIIGTSTGGPPALDVVLSEMPADFPWPILVAQHMPAAFTASLAHRLDGLCALRVIEVARPTPLIPGCVYVARGDADMTVSRRSAGPVALSAPSSAEHRWHPSVDRLVDSAALAVPPERLVGVLMTGMGNDGARSMAALRAAGGRTIAESEDTAVVWGMPGELVKAGGADVVAPLDSIAGKIREMVWAG</sequence>
<dbReference type="SUPFAM" id="SSF52172">
    <property type="entry name" value="CheY-like"/>
    <property type="match status" value="1"/>
</dbReference>
<dbReference type="CDD" id="cd17541">
    <property type="entry name" value="REC_CheB-like"/>
    <property type="match status" value="1"/>
</dbReference>
<dbReference type="STRING" id="366602.Caul_3303"/>
<comment type="catalytic activity">
    <reaction evidence="4 5">
        <text>[protein]-L-glutamate 5-O-methyl ester + H2O = L-glutamyl-[protein] + methanol + H(+)</text>
        <dbReference type="Rhea" id="RHEA:23236"/>
        <dbReference type="Rhea" id="RHEA-COMP:10208"/>
        <dbReference type="Rhea" id="RHEA-COMP:10311"/>
        <dbReference type="ChEBI" id="CHEBI:15377"/>
        <dbReference type="ChEBI" id="CHEBI:15378"/>
        <dbReference type="ChEBI" id="CHEBI:17790"/>
        <dbReference type="ChEBI" id="CHEBI:29973"/>
        <dbReference type="ChEBI" id="CHEBI:82795"/>
        <dbReference type="EC" id="3.1.1.61"/>
    </reaction>
</comment>
<protein>
    <recommendedName>
        <fullName evidence="5">Protein-glutamate methylesterase/protein-glutamine glutaminase</fullName>
        <ecNumber evidence="5">3.1.1.61</ecNumber>
        <ecNumber evidence="5">3.5.1.44</ecNumber>
    </recommendedName>
</protein>
<dbReference type="PROSITE" id="PS50110">
    <property type="entry name" value="RESPONSE_REGULATORY"/>
    <property type="match status" value="1"/>
</dbReference>